<comment type="caution">
    <text evidence="2">The sequence shown here is derived from an EMBL/GenBank/DDBJ whole genome shotgun (WGS) entry which is preliminary data.</text>
</comment>
<dbReference type="Proteomes" id="UP001165083">
    <property type="component" value="Unassembled WGS sequence"/>
</dbReference>
<dbReference type="AlphaFoldDB" id="A0A9W6UAH7"/>
<sequence length="166" mass="18952">MCQRIASSNSSGRTRDAEDQRDVASHHWLKIYVTHLARNSPLIPESAGSRKDGEDFLCDSWHEGKRVLQLTGVELPNYFTEDEWNDLKDLNRRTNRRIHDGKVPTTSKGKPYIILPHAIFSGDRVDRYKDIARRADVVWEASEFEVKDEDEFSGSSRSSSTRSDGA</sequence>
<feature type="compositionally biased region" description="Polar residues" evidence="1">
    <location>
        <begin position="1"/>
        <end position="12"/>
    </location>
</feature>
<reference evidence="2" key="1">
    <citation type="submission" date="2023-04" db="EMBL/GenBank/DDBJ databases">
        <title>Phytophthora lilii NBRC 32176.</title>
        <authorList>
            <person name="Ichikawa N."/>
            <person name="Sato H."/>
            <person name="Tonouchi N."/>
        </authorList>
    </citation>
    <scope>NUCLEOTIDE SEQUENCE</scope>
    <source>
        <strain evidence="2">NBRC 32176</strain>
    </source>
</reference>
<protein>
    <submittedName>
        <fullName evidence="2">Unnamed protein product</fullName>
    </submittedName>
</protein>
<proteinExistence type="predicted"/>
<feature type="region of interest" description="Disordered" evidence="1">
    <location>
        <begin position="145"/>
        <end position="166"/>
    </location>
</feature>
<evidence type="ECO:0000313" key="3">
    <source>
        <dbReference type="Proteomes" id="UP001165083"/>
    </source>
</evidence>
<gene>
    <name evidence="2" type="ORF">Plil01_001205000</name>
</gene>
<feature type="region of interest" description="Disordered" evidence="1">
    <location>
        <begin position="1"/>
        <end position="20"/>
    </location>
</feature>
<accession>A0A9W6UAH7</accession>
<dbReference type="EMBL" id="BSXW01000721">
    <property type="protein sequence ID" value="GMF28573.1"/>
    <property type="molecule type" value="Genomic_DNA"/>
</dbReference>
<dbReference type="OrthoDB" id="2123637at2759"/>
<organism evidence="2 3">
    <name type="scientific">Phytophthora lilii</name>
    <dbReference type="NCBI Taxonomy" id="2077276"/>
    <lineage>
        <taxon>Eukaryota</taxon>
        <taxon>Sar</taxon>
        <taxon>Stramenopiles</taxon>
        <taxon>Oomycota</taxon>
        <taxon>Peronosporomycetes</taxon>
        <taxon>Peronosporales</taxon>
        <taxon>Peronosporaceae</taxon>
        <taxon>Phytophthora</taxon>
    </lineage>
</organism>
<feature type="compositionally biased region" description="Low complexity" evidence="1">
    <location>
        <begin position="153"/>
        <end position="166"/>
    </location>
</feature>
<evidence type="ECO:0000313" key="2">
    <source>
        <dbReference type="EMBL" id="GMF28573.1"/>
    </source>
</evidence>
<name>A0A9W6UAH7_9STRA</name>
<keyword evidence="3" id="KW-1185">Reference proteome</keyword>
<evidence type="ECO:0000256" key="1">
    <source>
        <dbReference type="SAM" id="MobiDB-lite"/>
    </source>
</evidence>